<gene>
    <name evidence="1" type="ORF">ACFQKB_35265</name>
</gene>
<protein>
    <submittedName>
        <fullName evidence="1">Uncharacterized protein</fullName>
    </submittedName>
</protein>
<organism evidence="1 2">
    <name type="scientific">Actinomadura yumaensis</name>
    <dbReference type="NCBI Taxonomy" id="111807"/>
    <lineage>
        <taxon>Bacteria</taxon>
        <taxon>Bacillati</taxon>
        <taxon>Actinomycetota</taxon>
        <taxon>Actinomycetes</taxon>
        <taxon>Streptosporangiales</taxon>
        <taxon>Thermomonosporaceae</taxon>
        <taxon>Actinomadura</taxon>
    </lineage>
</organism>
<comment type="caution">
    <text evidence="1">The sequence shown here is derived from an EMBL/GenBank/DDBJ whole genome shotgun (WGS) entry which is preliminary data.</text>
</comment>
<dbReference type="RefSeq" id="WP_241683084.1">
    <property type="nucleotide sequence ID" value="NZ_JBHSXE010000001.1"/>
</dbReference>
<name>A0ABW2CVT3_9ACTN</name>
<keyword evidence="2" id="KW-1185">Reference proteome</keyword>
<dbReference type="Proteomes" id="UP001596380">
    <property type="component" value="Unassembled WGS sequence"/>
</dbReference>
<sequence length="116" mass="13070">MGEITSAMYLLRGRETVNPSTAEGGRRMDVRKDRPYTIRLTEDEALVLSDWLDRVMHRKDFSQLVDDRAVWAPLYAISGALETTLPHIFASNYGELLDASRGRLLEKLGESGQEDG</sequence>
<accession>A0ABW2CVT3</accession>
<evidence type="ECO:0000313" key="2">
    <source>
        <dbReference type="Proteomes" id="UP001596380"/>
    </source>
</evidence>
<proteinExistence type="predicted"/>
<reference evidence="2" key="1">
    <citation type="journal article" date="2019" name="Int. J. Syst. Evol. Microbiol.">
        <title>The Global Catalogue of Microorganisms (GCM) 10K type strain sequencing project: providing services to taxonomists for standard genome sequencing and annotation.</title>
        <authorList>
            <consortium name="The Broad Institute Genomics Platform"/>
            <consortium name="The Broad Institute Genome Sequencing Center for Infectious Disease"/>
            <person name="Wu L."/>
            <person name="Ma J."/>
        </authorList>
    </citation>
    <scope>NUCLEOTIDE SEQUENCE [LARGE SCALE GENOMIC DNA]</scope>
    <source>
        <strain evidence="2">JCM 3369</strain>
    </source>
</reference>
<dbReference type="EMBL" id="JBHSXS010000033">
    <property type="protein sequence ID" value="MFC6885060.1"/>
    <property type="molecule type" value="Genomic_DNA"/>
</dbReference>
<evidence type="ECO:0000313" key="1">
    <source>
        <dbReference type="EMBL" id="MFC6885060.1"/>
    </source>
</evidence>